<evidence type="ECO:0000256" key="4">
    <source>
        <dbReference type="SAM" id="MobiDB-lite"/>
    </source>
</evidence>
<dbReference type="SMART" id="SM00382">
    <property type="entry name" value="AAA"/>
    <property type="match status" value="1"/>
</dbReference>
<evidence type="ECO:0000256" key="2">
    <source>
        <dbReference type="ARBA" id="ARBA00022741"/>
    </source>
</evidence>
<evidence type="ECO:0000256" key="3">
    <source>
        <dbReference type="ARBA" id="ARBA00022840"/>
    </source>
</evidence>
<dbReference type="InterPro" id="IPR002611">
    <property type="entry name" value="IstB_ATP-bd"/>
</dbReference>
<dbReference type="NCBIfam" id="NF038214">
    <property type="entry name" value="IS21_help_AAA"/>
    <property type="match status" value="1"/>
</dbReference>
<name>A0A250IKZ1_9BACT</name>
<dbReference type="InterPro" id="IPR003593">
    <property type="entry name" value="AAA+_ATPase"/>
</dbReference>
<protein>
    <submittedName>
        <fullName evidence="6">ATP-binding protein</fullName>
    </submittedName>
</protein>
<evidence type="ECO:0000259" key="5">
    <source>
        <dbReference type="SMART" id="SM00382"/>
    </source>
</evidence>
<organism evidence="6 7">
    <name type="scientific">Melittangium boletus DSM 14713</name>
    <dbReference type="NCBI Taxonomy" id="1294270"/>
    <lineage>
        <taxon>Bacteria</taxon>
        <taxon>Pseudomonadati</taxon>
        <taxon>Myxococcota</taxon>
        <taxon>Myxococcia</taxon>
        <taxon>Myxococcales</taxon>
        <taxon>Cystobacterineae</taxon>
        <taxon>Archangiaceae</taxon>
        <taxon>Melittangium</taxon>
    </lineage>
</organism>
<evidence type="ECO:0000313" key="6">
    <source>
        <dbReference type="EMBL" id="ATB32435.1"/>
    </source>
</evidence>
<dbReference type="OrthoDB" id="8150723at2"/>
<dbReference type="Gene3D" id="3.40.50.300">
    <property type="entry name" value="P-loop containing nucleotide triphosphate hydrolases"/>
    <property type="match status" value="1"/>
</dbReference>
<dbReference type="CDD" id="cd00009">
    <property type="entry name" value="AAA"/>
    <property type="match status" value="1"/>
</dbReference>
<feature type="region of interest" description="Disordered" evidence="4">
    <location>
        <begin position="249"/>
        <end position="268"/>
    </location>
</feature>
<dbReference type="PANTHER" id="PTHR30050:SF4">
    <property type="entry name" value="ATP-BINDING PROTEIN RV3427C IN INSERTION SEQUENCE-RELATED"/>
    <property type="match status" value="1"/>
</dbReference>
<keyword evidence="7" id="KW-1185">Reference proteome</keyword>
<accession>A0A250IKZ1</accession>
<dbReference type="InterPro" id="IPR028350">
    <property type="entry name" value="DNAC/IstB-like"/>
</dbReference>
<sequence length="268" mass="29422">MSHELVHARVREHLERLRLGHLAERLDALLAEAARGEPTYLDFLDALLSEEMEAKQRKRVSMGITIAHFPAVKTLEDFDFKAQPSVDAKLVRELATGRFIAQAQNVLLFGPPGVGKTHLAIGLGRAAVESGHSVLFTSATALLAALAKAESEGVLKDKLNYFAKPKLLVVDELGYLPFEKRSAHLFFQLVARRYEKGSLLLTTNQMVGQWGGVFGDDVLAAAILDRLLHHSHTLLIHGDSYRLRQKRKAGLLGRGSPQTPDAGAEPGR</sequence>
<evidence type="ECO:0000313" key="7">
    <source>
        <dbReference type="Proteomes" id="UP000217289"/>
    </source>
</evidence>
<dbReference type="GO" id="GO:0005524">
    <property type="term" value="F:ATP binding"/>
    <property type="evidence" value="ECO:0007669"/>
    <property type="project" value="UniProtKB-KW"/>
</dbReference>
<dbReference type="Proteomes" id="UP000217289">
    <property type="component" value="Chromosome"/>
</dbReference>
<dbReference type="KEGG" id="mbd:MEBOL_005913"/>
<feature type="domain" description="AAA+ ATPase" evidence="5">
    <location>
        <begin position="102"/>
        <end position="234"/>
    </location>
</feature>
<reference evidence="6 7" key="1">
    <citation type="submission" date="2017-06" db="EMBL/GenBank/DDBJ databases">
        <authorList>
            <person name="Kim H.J."/>
            <person name="Triplett B.A."/>
        </authorList>
    </citation>
    <scope>NUCLEOTIDE SEQUENCE [LARGE SCALE GENOMIC DNA]</scope>
    <source>
        <strain evidence="6 7">DSM 14713</strain>
    </source>
</reference>
<dbReference type="Pfam" id="PF01695">
    <property type="entry name" value="IstB_IS21"/>
    <property type="match status" value="1"/>
</dbReference>
<dbReference type="EMBL" id="CP022163">
    <property type="protein sequence ID" value="ATB32435.1"/>
    <property type="molecule type" value="Genomic_DNA"/>
</dbReference>
<proteinExistence type="inferred from homology"/>
<keyword evidence="2" id="KW-0547">Nucleotide-binding</keyword>
<dbReference type="AlphaFoldDB" id="A0A250IKZ1"/>
<evidence type="ECO:0000256" key="1">
    <source>
        <dbReference type="ARBA" id="ARBA00008059"/>
    </source>
</evidence>
<dbReference type="SUPFAM" id="SSF52540">
    <property type="entry name" value="P-loop containing nucleoside triphosphate hydrolases"/>
    <property type="match status" value="1"/>
</dbReference>
<comment type="similarity">
    <text evidence="1">Belongs to the IS21/IS1162 putative ATP-binding protein family.</text>
</comment>
<gene>
    <name evidence="6" type="ORF">MEBOL_005913</name>
</gene>
<dbReference type="InterPro" id="IPR047661">
    <property type="entry name" value="IstB"/>
</dbReference>
<keyword evidence="3 6" id="KW-0067">ATP-binding</keyword>
<dbReference type="InterPro" id="IPR027417">
    <property type="entry name" value="P-loop_NTPase"/>
</dbReference>
<dbReference type="PIRSF" id="PIRSF003073">
    <property type="entry name" value="DNAC_TnpB_IstB"/>
    <property type="match status" value="1"/>
</dbReference>
<dbReference type="RefSeq" id="WP_095980606.1">
    <property type="nucleotide sequence ID" value="NZ_CP022163.1"/>
</dbReference>
<dbReference type="GO" id="GO:0006260">
    <property type="term" value="P:DNA replication"/>
    <property type="evidence" value="ECO:0007669"/>
    <property type="project" value="TreeGrafter"/>
</dbReference>
<dbReference type="PANTHER" id="PTHR30050">
    <property type="entry name" value="CHROMOSOMAL REPLICATION INITIATOR PROTEIN DNAA"/>
    <property type="match status" value="1"/>
</dbReference>